<evidence type="ECO:0000313" key="2">
    <source>
        <dbReference type="Proteomes" id="UP000886998"/>
    </source>
</evidence>
<organism evidence="1 2">
    <name type="scientific">Trichonephila inaurata madagascariensis</name>
    <dbReference type="NCBI Taxonomy" id="2747483"/>
    <lineage>
        <taxon>Eukaryota</taxon>
        <taxon>Metazoa</taxon>
        <taxon>Ecdysozoa</taxon>
        <taxon>Arthropoda</taxon>
        <taxon>Chelicerata</taxon>
        <taxon>Arachnida</taxon>
        <taxon>Araneae</taxon>
        <taxon>Araneomorphae</taxon>
        <taxon>Entelegynae</taxon>
        <taxon>Araneoidea</taxon>
        <taxon>Nephilidae</taxon>
        <taxon>Trichonephila</taxon>
        <taxon>Trichonephila inaurata</taxon>
    </lineage>
</organism>
<comment type="caution">
    <text evidence="1">The sequence shown here is derived from an EMBL/GenBank/DDBJ whole genome shotgun (WGS) entry which is preliminary data.</text>
</comment>
<gene>
    <name evidence="1" type="primary">spop_16</name>
    <name evidence="1" type="ORF">TNIN_42861</name>
</gene>
<dbReference type="OrthoDB" id="6424943at2759"/>
<dbReference type="AlphaFoldDB" id="A0A8X6XGB8"/>
<reference evidence="1" key="1">
    <citation type="submission" date="2020-08" db="EMBL/GenBank/DDBJ databases">
        <title>Multicomponent nature underlies the extraordinary mechanical properties of spider dragline silk.</title>
        <authorList>
            <person name="Kono N."/>
            <person name="Nakamura H."/>
            <person name="Mori M."/>
            <person name="Yoshida Y."/>
            <person name="Ohtoshi R."/>
            <person name="Malay A.D."/>
            <person name="Moran D.A.P."/>
            <person name="Tomita M."/>
            <person name="Numata K."/>
            <person name="Arakawa K."/>
        </authorList>
    </citation>
    <scope>NUCLEOTIDE SEQUENCE</scope>
</reference>
<accession>A0A8X6XGB8</accession>
<proteinExistence type="predicted"/>
<keyword evidence="2" id="KW-1185">Reference proteome</keyword>
<protein>
    <submittedName>
        <fullName evidence="1">Speckle-type POZ protein</fullName>
    </submittedName>
</protein>
<sequence length="297" mass="34829">MESSSLGVKNRFSVTWKIEKFRYYWQHRSSVPLISPVFIFRTLRNEELHFNLHLKKNLSRDYISYCLQRQNDAATNPVEVVLDYELSIFCSDGELLKEQKVKGQSFQRHGTCNFFPLLSRKKALVNPLETITVDCQIYENERTAVKPGHCFVRTRIRVRRTSFVGILKNFSTLKPESREEIRINTHPGKNPVVSMNWSFDELGQIFIDLFPLPEENSNFSTCKISVLGSNGNEIKCTQDKIWYEEMKEDNVCRIKLLLTKTEVMSKKSIYLQNDDLFLRFELSFPDEFEYSTIEDSS</sequence>
<dbReference type="Proteomes" id="UP000886998">
    <property type="component" value="Unassembled WGS sequence"/>
</dbReference>
<dbReference type="SUPFAM" id="SSF49599">
    <property type="entry name" value="TRAF domain-like"/>
    <property type="match status" value="1"/>
</dbReference>
<evidence type="ECO:0000313" key="1">
    <source>
        <dbReference type="EMBL" id="GFY52152.1"/>
    </source>
</evidence>
<dbReference type="EMBL" id="BMAV01008509">
    <property type="protein sequence ID" value="GFY52152.1"/>
    <property type="molecule type" value="Genomic_DNA"/>
</dbReference>
<name>A0A8X6XGB8_9ARAC</name>